<evidence type="ECO:0000256" key="2">
    <source>
        <dbReference type="SAM" id="Phobius"/>
    </source>
</evidence>
<dbReference type="EMBL" id="CP060714">
    <property type="protein sequence ID" value="QNN59233.1"/>
    <property type="molecule type" value="Genomic_DNA"/>
</dbReference>
<protein>
    <submittedName>
        <fullName evidence="3">Uncharacterized protein</fullName>
    </submittedName>
</protein>
<sequence length="268" mass="27963">MRSMIDFSSWHSVLSTIAGLLLVTCLMMGIRLLFMQTIQKRRERQNRQINERLKTLMAAYKTLGSSFTGQLMVHPLHMREMRLQQPTSTSLSESDQDAGDDETAGSDPIASPPHAGSERQRRIRDAVEAALSDVILLGTEEQVRLAALAAQDMTAGRSIHTRELVVSLRTFIRAALDLEAIPTDLRIPDQGPLRPSISGGAGRKPGTDNAGGGRGGSQGGGAGGGGGGMGAGMGAMGVGVGMGAGTRGLGCNTASSADVLQASQDPPG</sequence>
<feature type="region of interest" description="Disordered" evidence="1">
    <location>
        <begin position="84"/>
        <end position="121"/>
    </location>
</feature>
<dbReference type="KEGG" id="drg:H9K76_10875"/>
<accession>A0A7G9RUF8</accession>
<keyword evidence="2" id="KW-1133">Transmembrane helix</keyword>
<keyword evidence="2" id="KW-0472">Membrane</keyword>
<name>A0A7G9RUF8_9BURK</name>
<proteinExistence type="predicted"/>
<keyword evidence="2" id="KW-0812">Transmembrane</keyword>
<feature type="transmembrane region" description="Helical" evidence="2">
    <location>
        <begin position="12"/>
        <end position="34"/>
    </location>
</feature>
<organism evidence="3 4">
    <name type="scientific">Diaphorobacter ruginosibacter</name>
    <dbReference type="NCBI Taxonomy" id="1715720"/>
    <lineage>
        <taxon>Bacteria</taxon>
        <taxon>Pseudomonadati</taxon>
        <taxon>Pseudomonadota</taxon>
        <taxon>Betaproteobacteria</taxon>
        <taxon>Burkholderiales</taxon>
        <taxon>Comamonadaceae</taxon>
        <taxon>Diaphorobacter</taxon>
    </lineage>
</organism>
<evidence type="ECO:0000256" key="1">
    <source>
        <dbReference type="SAM" id="MobiDB-lite"/>
    </source>
</evidence>
<feature type="compositionally biased region" description="Polar residues" evidence="1">
    <location>
        <begin position="84"/>
        <end position="93"/>
    </location>
</feature>
<dbReference type="Proteomes" id="UP000515811">
    <property type="component" value="Chromosome"/>
</dbReference>
<evidence type="ECO:0000313" key="3">
    <source>
        <dbReference type="EMBL" id="QNN59233.1"/>
    </source>
</evidence>
<keyword evidence="4" id="KW-1185">Reference proteome</keyword>
<evidence type="ECO:0000313" key="4">
    <source>
        <dbReference type="Proteomes" id="UP000515811"/>
    </source>
</evidence>
<dbReference type="AlphaFoldDB" id="A0A7G9RUF8"/>
<gene>
    <name evidence="3" type="ORF">H9K76_10875</name>
</gene>
<reference evidence="3 4" key="1">
    <citation type="submission" date="2020-08" db="EMBL/GenBank/DDBJ databases">
        <title>Genome sequence of Diaphorobacter ruginosibacter DSM 27467T.</title>
        <authorList>
            <person name="Hyun D.-W."/>
            <person name="Bae J.-W."/>
        </authorList>
    </citation>
    <scope>NUCLEOTIDE SEQUENCE [LARGE SCALE GENOMIC DNA]</scope>
    <source>
        <strain evidence="3 4">DSM 27467</strain>
    </source>
</reference>
<dbReference type="RefSeq" id="WP_187600246.1">
    <property type="nucleotide sequence ID" value="NZ_CP060714.1"/>
</dbReference>
<feature type="compositionally biased region" description="Acidic residues" evidence="1">
    <location>
        <begin position="94"/>
        <end position="104"/>
    </location>
</feature>
<feature type="compositionally biased region" description="Gly residues" evidence="1">
    <location>
        <begin position="199"/>
        <end position="230"/>
    </location>
</feature>
<feature type="region of interest" description="Disordered" evidence="1">
    <location>
        <begin position="187"/>
        <end position="230"/>
    </location>
</feature>